<keyword evidence="2 5" id="KW-0812">Transmembrane</keyword>
<organism evidence="7 8">
    <name type="scientific">Demequina capsici</name>
    <dbReference type="NCBI Taxonomy" id="3075620"/>
    <lineage>
        <taxon>Bacteria</taxon>
        <taxon>Bacillati</taxon>
        <taxon>Actinomycetota</taxon>
        <taxon>Actinomycetes</taxon>
        <taxon>Micrococcales</taxon>
        <taxon>Demequinaceae</taxon>
        <taxon>Demequina</taxon>
    </lineage>
</organism>
<dbReference type="Pfam" id="PF12698">
    <property type="entry name" value="ABC2_membrane_3"/>
    <property type="match status" value="1"/>
</dbReference>
<dbReference type="RefSeq" id="WP_313497346.1">
    <property type="nucleotide sequence ID" value="NZ_CP134879.1"/>
</dbReference>
<sequence>MMWLIARREFVVRIGSRANVVASSVLIVLIVAGALIAKPFLSSDGPAPVVQVASGETAALVPYLESVAAAQGLTVTVQTVDAPDTTTLPDGVSAILTGAPTQPDLYVDTAGDSIVPVVQAAVRSAALAAQVTDLGGDPASVAQALAAATPTVTPLSAAAGFDSAKFFSGFIVVMLLFFVLIQSASVIMLGVVEEKASRVVEILLATVKPWTLLGGKVLGVGLFALAQAGALIVALLFGALHLDLLGSLSVSVGTILVNFAVWFVLGFSLFTVLFGGLASLVSRQEDVGSVSTPLMFVMLAPLYLAIYLVPNLPDATITKVLTQIPFFAPFMVPMRMAFGSISVVEVVAAVVICLVAIPVLVWVGGRVYAGAVLNTGGRMRLADAFRRG</sequence>
<feature type="transmembrane region" description="Helical" evidence="5">
    <location>
        <begin position="213"/>
        <end position="239"/>
    </location>
</feature>
<proteinExistence type="predicted"/>
<feature type="transmembrane region" description="Helical" evidence="5">
    <location>
        <begin position="259"/>
        <end position="281"/>
    </location>
</feature>
<dbReference type="EMBL" id="CP134879">
    <property type="protein sequence ID" value="WNM23999.1"/>
    <property type="molecule type" value="Genomic_DNA"/>
</dbReference>
<evidence type="ECO:0000313" key="8">
    <source>
        <dbReference type="Proteomes" id="UP001304125"/>
    </source>
</evidence>
<feature type="domain" description="ABC-2 type transporter transmembrane" evidence="6">
    <location>
        <begin position="88"/>
        <end position="364"/>
    </location>
</feature>
<evidence type="ECO:0000256" key="3">
    <source>
        <dbReference type="ARBA" id="ARBA00022989"/>
    </source>
</evidence>
<dbReference type="GO" id="GO:0016020">
    <property type="term" value="C:membrane"/>
    <property type="evidence" value="ECO:0007669"/>
    <property type="project" value="UniProtKB-SubCell"/>
</dbReference>
<protein>
    <submittedName>
        <fullName evidence="7">ABC transporter permease</fullName>
    </submittedName>
</protein>
<keyword evidence="3 5" id="KW-1133">Transmembrane helix</keyword>
<keyword evidence="4 5" id="KW-0472">Membrane</keyword>
<dbReference type="AlphaFoldDB" id="A0AA96JCU7"/>
<name>A0AA96JCU7_9MICO</name>
<evidence type="ECO:0000256" key="5">
    <source>
        <dbReference type="SAM" id="Phobius"/>
    </source>
</evidence>
<evidence type="ECO:0000313" key="7">
    <source>
        <dbReference type="EMBL" id="WNM23999.1"/>
    </source>
</evidence>
<evidence type="ECO:0000256" key="2">
    <source>
        <dbReference type="ARBA" id="ARBA00022692"/>
    </source>
</evidence>
<feature type="transmembrane region" description="Helical" evidence="5">
    <location>
        <begin position="20"/>
        <end position="41"/>
    </location>
</feature>
<evidence type="ECO:0000256" key="4">
    <source>
        <dbReference type="ARBA" id="ARBA00023136"/>
    </source>
</evidence>
<feature type="transmembrane region" description="Helical" evidence="5">
    <location>
        <begin position="336"/>
        <end position="363"/>
    </location>
</feature>
<dbReference type="InterPro" id="IPR013525">
    <property type="entry name" value="ABC2_TM"/>
</dbReference>
<feature type="transmembrane region" description="Helical" evidence="5">
    <location>
        <begin position="166"/>
        <end position="192"/>
    </location>
</feature>
<accession>A0AA96JCU7</accession>
<dbReference type="GO" id="GO:0140359">
    <property type="term" value="F:ABC-type transporter activity"/>
    <property type="evidence" value="ECO:0007669"/>
    <property type="project" value="InterPro"/>
</dbReference>
<reference evidence="7 8" key="1">
    <citation type="submission" date="2023-09" db="EMBL/GenBank/DDBJ databases">
        <title>Demequina sp. a novel bacteria isolated from Capsicum annuum.</title>
        <authorList>
            <person name="Humaira Z."/>
            <person name="Lee J."/>
            <person name="Cho D."/>
        </authorList>
    </citation>
    <scope>NUCLEOTIDE SEQUENCE [LARGE SCALE GENOMIC DNA]</scope>
    <source>
        <strain evidence="7 8">OYTSA14</strain>
    </source>
</reference>
<keyword evidence="8" id="KW-1185">Reference proteome</keyword>
<feature type="transmembrane region" description="Helical" evidence="5">
    <location>
        <begin position="293"/>
        <end position="310"/>
    </location>
</feature>
<dbReference type="Proteomes" id="UP001304125">
    <property type="component" value="Chromosome"/>
</dbReference>
<evidence type="ECO:0000259" key="6">
    <source>
        <dbReference type="Pfam" id="PF12698"/>
    </source>
</evidence>
<gene>
    <name evidence="7" type="ORF">RN606_11615</name>
</gene>
<comment type="subcellular location">
    <subcellularLocation>
        <location evidence="1">Membrane</location>
        <topology evidence="1">Multi-pass membrane protein</topology>
    </subcellularLocation>
</comment>
<evidence type="ECO:0000256" key="1">
    <source>
        <dbReference type="ARBA" id="ARBA00004141"/>
    </source>
</evidence>